<evidence type="ECO:0000256" key="6">
    <source>
        <dbReference type="ARBA" id="ARBA00022964"/>
    </source>
</evidence>
<keyword evidence="5" id="KW-0479">Metal-binding</keyword>
<dbReference type="GO" id="GO:0016020">
    <property type="term" value="C:membrane"/>
    <property type="evidence" value="ECO:0007669"/>
    <property type="project" value="UniProtKB-SubCell"/>
</dbReference>
<feature type="transmembrane region" description="Helical" evidence="11">
    <location>
        <begin position="749"/>
        <end position="769"/>
    </location>
</feature>
<feature type="transmembrane region" description="Helical" evidence="11">
    <location>
        <begin position="593"/>
        <end position="611"/>
    </location>
</feature>
<comment type="subcellular location">
    <subcellularLocation>
        <location evidence="2">Membrane</location>
        <topology evidence="2">Multi-pass membrane protein</topology>
    </subcellularLocation>
</comment>
<dbReference type="InterPro" id="IPR038492">
    <property type="entry name" value="GBBH-like_N_sf"/>
</dbReference>
<evidence type="ECO:0000256" key="11">
    <source>
        <dbReference type="SAM" id="Phobius"/>
    </source>
</evidence>
<dbReference type="AlphaFoldDB" id="A0AAD5LHS3"/>
<feature type="transmembrane region" description="Helical" evidence="11">
    <location>
        <begin position="631"/>
        <end position="649"/>
    </location>
</feature>
<feature type="transmembrane region" description="Helical" evidence="11">
    <location>
        <begin position="562"/>
        <end position="581"/>
    </location>
</feature>
<keyword evidence="8" id="KW-0560">Oxidoreductase</keyword>
<gene>
    <name evidence="15" type="ORF">P43SY_001312</name>
</gene>
<feature type="transmembrane region" description="Helical" evidence="11">
    <location>
        <begin position="530"/>
        <end position="550"/>
    </location>
</feature>
<reference evidence="15" key="1">
    <citation type="submission" date="2021-12" db="EMBL/GenBank/DDBJ databases">
        <title>Prjna785345.</title>
        <authorList>
            <person name="Rujirawat T."/>
            <person name="Krajaejun T."/>
        </authorList>
    </citation>
    <scope>NUCLEOTIDE SEQUENCE</scope>
    <source>
        <strain evidence="15">Pi057C3</strain>
    </source>
</reference>
<dbReference type="GO" id="GO:0015179">
    <property type="term" value="F:L-amino acid transmembrane transporter activity"/>
    <property type="evidence" value="ECO:0007669"/>
    <property type="project" value="TreeGrafter"/>
</dbReference>
<sequence length="849" mass="94393">MSSSVGGASFPRVTKVEELNDQRAVKITWEDDFSAKFHKKWLRDHCKCPQCQHPETLQRQVDTASIPHDPSITTLAVNQSRDGVSIAWNSSVKGSPCRASDFDAQWLRSHAYSVEPNPYPINHRQETLNGKFLWDQSATIPRHAFADSMADLKPVMQDLHKYGIVMVHSTPSSMEETEQFSRKIGFVMETIYGKMWTTNPQTEDQQYNDTASSNIELLHHTDGTYIRDPPGLQIFNCIVQAGEGGDSRYVDAFHVVEKLRRQFPSAFEFFSKTPLHYQTYDEDAHLTTMEPIIKLDHAGNVVQFRHNDYDRAPLTHLSFEQVDEFYRHHTELLKIIRDPAMEFRHKLQVGEMVIVDNHRSLHVLRLGFALGRVQCFFNNAANGYGGYASQQPRAPHYPPYPAPPLPPYPAPHPGPYGYAPPPTMMPMHEGSKLLHTHVAPQSEGSSARHVPEGSALSSYLGLATTMMGAVILTLPGTLEAAGIIPGMLIFLGAGWLTYQSFEMICVACDATGEYSYEALSSRLFGAAGVWLVRALTLVLLFGSVVTYMVIAMDLFEPFLTGVMARNTIGLAFTVVAIPLCLPETIYELRHANLMVIVCILYILVALAIRCVEKDPQLIANLQVNEDNQFKSEAAAIAYVLPIITLSYACQLNVPRAYEEIGDRRTMRRVNVALVATGMVSYMSFAFLGYLCFQGHPPSDILTGFGADDTLINGARLCLGISMVLKTPMTFQPLRQAVELVALGHSRESLPFRAAITVFFMFFAHLLSISSRDLGVVMSFIGAVAGNVLMITIPGLFLYKISKGYYVVDARAMIAPFSRRWSVLVAAAGVSVSVVSLIYLTYATFFGAEQ</sequence>
<comment type="similarity">
    <text evidence="3">Belongs to the gamma-BBH/TMLD family.</text>
</comment>
<evidence type="ECO:0000256" key="4">
    <source>
        <dbReference type="ARBA" id="ARBA00022692"/>
    </source>
</evidence>
<feature type="transmembrane region" description="Helical" evidence="11">
    <location>
        <begin position="480"/>
        <end position="498"/>
    </location>
</feature>
<dbReference type="SUPFAM" id="SSF51197">
    <property type="entry name" value="Clavaminate synthase-like"/>
    <property type="match status" value="1"/>
</dbReference>
<dbReference type="Proteomes" id="UP001209570">
    <property type="component" value="Unassembled WGS sequence"/>
</dbReference>
<evidence type="ECO:0000256" key="3">
    <source>
        <dbReference type="ARBA" id="ARBA00008654"/>
    </source>
</evidence>
<dbReference type="InterPro" id="IPR013057">
    <property type="entry name" value="AA_transpt_TM"/>
</dbReference>
<evidence type="ECO:0000256" key="9">
    <source>
        <dbReference type="ARBA" id="ARBA00023004"/>
    </source>
</evidence>
<proteinExistence type="inferred from homology"/>
<feature type="transmembrane region" description="Helical" evidence="11">
    <location>
        <begin position="669"/>
        <end position="690"/>
    </location>
</feature>
<evidence type="ECO:0000259" key="14">
    <source>
        <dbReference type="Pfam" id="PF06155"/>
    </source>
</evidence>
<dbReference type="FunFam" id="3.30.2020.30:FF:000002">
    <property type="entry name" value="Putative gamma-butyrobetaine dioxygenase"/>
    <property type="match status" value="1"/>
</dbReference>
<comment type="caution">
    <text evidence="15">The sequence shown here is derived from an EMBL/GenBank/DDBJ whole genome shotgun (WGS) entry which is preliminary data.</text>
</comment>
<dbReference type="EMBL" id="JAKCXM010000130">
    <property type="protein sequence ID" value="KAJ0401374.1"/>
    <property type="molecule type" value="Genomic_DNA"/>
</dbReference>
<feature type="domain" description="Amino acid transporter transmembrane" evidence="12">
    <location>
        <begin position="453"/>
        <end position="804"/>
    </location>
</feature>
<feature type="transmembrane region" description="Helical" evidence="11">
    <location>
        <begin position="819"/>
        <end position="841"/>
    </location>
</feature>
<keyword evidence="10 11" id="KW-0472">Membrane</keyword>
<evidence type="ECO:0008006" key="17">
    <source>
        <dbReference type="Google" id="ProtNLM"/>
    </source>
</evidence>
<evidence type="ECO:0000256" key="1">
    <source>
        <dbReference type="ARBA" id="ARBA00001954"/>
    </source>
</evidence>
<name>A0AAD5LHS3_PYTIN</name>
<protein>
    <recommendedName>
        <fullName evidence="17">Amino acid transporter transmembrane domain-containing protein</fullName>
    </recommendedName>
</protein>
<keyword evidence="6" id="KW-0223">Dioxygenase</keyword>
<dbReference type="Pfam" id="PF02668">
    <property type="entry name" value="TauD"/>
    <property type="match status" value="1"/>
</dbReference>
<evidence type="ECO:0000259" key="13">
    <source>
        <dbReference type="Pfam" id="PF02668"/>
    </source>
</evidence>
<dbReference type="InterPro" id="IPR010376">
    <property type="entry name" value="GBBH-like_N"/>
</dbReference>
<dbReference type="GO" id="GO:0016706">
    <property type="term" value="F:2-oxoglutarate-dependent dioxygenase activity"/>
    <property type="evidence" value="ECO:0007669"/>
    <property type="project" value="UniProtKB-ARBA"/>
</dbReference>
<evidence type="ECO:0000259" key="12">
    <source>
        <dbReference type="Pfam" id="PF01490"/>
    </source>
</evidence>
<dbReference type="PANTHER" id="PTHR22950:SF702">
    <property type="entry name" value="AMINO ACID TRANSPORTER PROTEIN"/>
    <property type="match status" value="1"/>
</dbReference>
<dbReference type="GO" id="GO:0046872">
    <property type="term" value="F:metal ion binding"/>
    <property type="evidence" value="ECO:0007669"/>
    <property type="project" value="UniProtKB-KW"/>
</dbReference>
<evidence type="ECO:0000256" key="8">
    <source>
        <dbReference type="ARBA" id="ARBA00023002"/>
    </source>
</evidence>
<keyword evidence="9" id="KW-0408">Iron</keyword>
<accession>A0AAD5LHS3</accession>
<organism evidence="15 16">
    <name type="scientific">Pythium insidiosum</name>
    <name type="common">Pythiosis disease agent</name>
    <dbReference type="NCBI Taxonomy" id="114742"/>
    <lineage>
        <taxon>Eukaryota</taxon>
        <taxon>Sar</taxon>
        <taxon>Stramenopiles</taxon>
        <taxon>Oomycota</taxon>
        <taxon>Peronosporomycetes</taxon>
        <taxon>Pythiales</taxon>
        <taxon>Pythiaceae</taxon>
        <taxon>Pythium</taxon>
    </lineage>
</organism>
<feature type="domain" description="TauD/TfdA-like" evidence="13">
    <location>
        <begin position="151"/>
        <end position="362"/>
    </location>
</feature>
<dbReference type="Pfam" id="PF06155">
    <property type="entry name" value="GBBH-like_N"/>
    <property type="match status" value="1"/>
</dbReference>
<evidence type="ECO:0000313" key="16">
    <source>
        <dbReference type="Proteomes" id="UP001209570"/>
    </source>
</evidence>
<evidence type="ECO:0000256" key="5">
    <source>
        <dbReference type="ARBA" id="ARBA00022723"/>
    </source>
</evidence>
<keyword evidence="16" id="KW-1185">Reference proteome</keyword>
<evidence type="ECO:0000313" key="15">
    <source>
        <dbReference type="EMBL" id="KAJ0401374.1"/>
    </source>
</evidence>
<comment type="cofactor">
    <cofactor evidence="1">
        <name>Fe(2+)</name>
        <dbReference type="ChEBI" id="CHEBI:29033"/>
    </cofactor>
</comment>
<feature type="transmembrane region" description="Helical" evidence="11">
    <location>
        <begin position="775"/>
        <end position="798"/>
    </location>
</feature>
<dbReference type="InterPro" id="IPR003819">
    <property type="entry name" value="TauD/TfdA-like"/>
</dbReference>
<dbReference type="Gene3D" id="3.60.130.10">
    <property type="entry name" value="Clavaminate synthase-like"/>
    <property type="match status" value="1"/>
</dbReference>
<dbReference type="InterPro" id="IPR042098">
    <property type="entry name" value="TauD-like_sf"/>
</dbReference>
<dbReference type="Pfam" id="PF01490">
    <property type="entry name" value="Aa_trans"/>
    <property type="match status" value="1"/>
</dbReference>
<keyword evidence="4 11" id="KW-0812">Transmembrane</keyword>
<evidence type="ECO:0000256" key="7">
    <source>
        <dbReference type="ARBA" id="ARBA00022989"/>
    </source>
</evidence>
<evidence type="ECO:0000256" key="10">
    <source>
        <dbReference type="ARBA" id="ARBA00023136"/>
    </source>
</evidence>
<dbReference type="PANTHER" id="PTHR22950">
    <property type="entry name" value="AMINO ACID TRANSPORTER"/>
    <property type="match status" value="1"/>
</dbReference>
<evidence type="ECO:0000256" key="2">
    <source>
        <dbReference type="ARBA" id="ARBA00004141"/>
    </source>
</evidence>
<feature type="domain" description="Gamma-butyrobetaine hydroxylase-like N-terminal" evidence="14">
    <location>
        <begin position="20"/>
        <end position="91"/>
    </location>
</feature>
<dbReference type="Gene3D" id="3.30.2020.30">
    <property type="match status" value="1"/>
</dbReference>
<keyword evidence="7 11" id="KW-1133">Transmembrane helix</keyword>